<organism evidence="2 3">
    <name type="scientific">Crotalus adamanteus</name>
    <name type="common">Eastern diamondback rattlesnake</name>
    <dbReference type="NCBI Taxonomy" id="8729"/>
    <lineage>
        <taxon>Eukaryota</taxon>
        <taxon>Metazoa</taxon>
        <taxon>Chordata</taxon>
        <taxon>Craniata</taxon>
        <taxon>Vertebrata</taxon>
        <taxon>Euteleostomi</taxon>
        <taxon>Lepidosauria</taxon>
        <taxon>Squamata</taxon>
        <taxon>Bifurcata</taxon>
        <taxon>Unidentata</taxon>
        <taxon>Episquamata</taxon>
        <taxon>Toxicofera</taxon>
        <taxon>Serpentes</taxon>
        <taxon>Colubroidea</taxon>
        <taxon>Viperidae</taxon>
        <taxon>Crotalinae</taxon>
        <taxon>Crotalus</taxon>
    </lineage>
</organism>
<keyword evidence="1 2" id="KW-0812">Transmembrane</keyword>
<keyword evidence="1" id="KW-0472">Membrane</keyword>
<dbReference type="AlphaFoldDB" id="A0AAW1BDV5"/>
<proteinExistence type="predicted"/>
<sequence length="204" mass="23087">MQLKFQKNIVEFIKGLRESTYSSCLLYLSNFSLAIGYNALLFYALVWEAGNIINLPTKRIGFYNFCLWNQKAELDCLMIREMEKLGISEVALVLSRVCVYISPVLCLFTATTVMQQALCFKDRDGWKVAQILLSISSVSLPVGLVLFIFPGQKWIQVSELSEGFAALVGAYILLLFHLLIITLYLAKYKDNLHNRLLTAAKSLP</sequence>
<feature type="transmembrane region" description="Helical" evidence="1">
    <location>
        <begin position="24"/>
        <end position="46"/>
    </location>
</feature>
<keyword evidence="3" id="KW-1185">Reference proteome</keyword>
<feature type="transmembrane region" description="Helical" evidence="1">
    <location>
        <begin position="163"/>
        <end position="186"/>
    </location>
</feature>
<dbReference type="InterPro" id="IPR028038">
    <property type="entry name" value="TM140"/>
</dbReference>
<evidence type="ECO:0000313" key="2">
    <source>
        <dbReference type="EMBL" id="KAK9399828.1"/>
    </source>
</evidence>
<protein>
    <submittedName>
        <fullName evidence="2">Transmembrane protein</fullName>
    </submittedName>
</protein>
<dbReference type="PANTHER" id="PTHR16103">
    <property type="entry name" value="TRANSMEMBRANE PROTEIN 140"/>
    <property type="match status" value="1"/>
</dbReference>
<name>A0AAW1BDV5_CROAD</name>
<dbReference type="PANTHER" id="PTHR16103:SF0">
    <property type="entry name" value="TRANSMEMBRANE PROTEIN 140"/>
    <property type="match status" value="1"/>
</dbReference>
<accession>A0AAW1BDV5</accession>
<gene>
    <name evidence="2" type="ORF">NXF25_012847</name>
</gene>
<feature type="transmembrane region" description="Helical" evidence="1">
    <location>
        <begin position="90"/>
        <end position="110"/>
    </location>
</feature>
<evidence type="ECO:0000256" key="1">
    <source>
        <dbReference type="SAM" id="Phobius"/>
    </source>
</evidence>
<keyword evidence="1" id="KW-1133">Transmembrane helix</keyword>
<feature type="transmembrane region" description="Helical" evidence="1">
    <location>
        <begin position="131"/>
        <end position="151"/>
    </location>
</feature>
<dbReference type="EMBL" id="JAOTOJ010000006">
    <property type="protein sequence ID" value="KAK9399828.1"/>
    <property type="molecule type" value="Genomic_DNA"/>
</dbReference>
<dbReference type="Proteomes" id="UP001474421">
    <property type="component" value="Unassembled WGS sequence"/>
</dbReference>
<dbReference type="Pfam" id="PF14985">
    <property type="entry name" value="TM140"/>
    <property type="match status" value="1"/>
</dbReference>
<evidence type="ECO:0000313" key="3">
    <source>
        <dbReference type="Proteomes" id="UP001474421"/>
    </source>
</evidence>
<reference evidence="2 3" key="1">
    <citation type="journal article" date="2024" name="Proc. Natl. Acad. Sci. U.S.A.">
        <title>The genetic regulatory architecture and epigenomic basis for age-related changes in rattlesnake venom.</title>
        <authorList>
            <person name="Hogan M.P."/>
            <person name="Holding M.L."/>
            <person name="Nystrom G.S."/>
            <person name="Colston T.J."/>
            <person name="Bartlett D.A."/>
            <person name="Mason A.J."/>
            <person name="Ellsworth S.A."/>
            <person name="Rautsaw R.M."/>
            <person name="Lawrence K.C."/>
            <person name="Strickland J.L."/>
            <person name="He B."/>
            <person name="Fraser P."/>
            <person name="Margres M.J."/>
            <person name="Gilbert D.M."/>
            <person name="Gibbs H.L."/>
            <person name="Parkinson C.L."/>
            <person name="Rokyta D.R."/>
        </authorList>
    </citation>
    <scope>NUCLEOTIDE SEQUENCE [LARGE SCALE GENOMIC DNA]</scope>
    <source>
        <strain evidence="2">DRR0105</strain>
    </source>
</reference>
<comment type="caution">
    <text evidence="2">The sequence shown here is derived from an EMBL/GenBank/DDBJ whole genome shotgun (WGS) entry which is preliminary data.</text>
</comment>